<protein>
    <submittedName>
        <fullName evidence="2">SDR family oxidoreductase</fullName>
    </submittedName>
</protein>
<dbReference type="PANTHER" id="PTHR42760">
    <property type="entry name" value="SHORT-CHAIN DEHYDROGENASES/REDUCTASES FAMILY MEMBER"/>
    <property type="match status" value="1"/>
</dbReference>
<dbReference type="PRINTS" id="PR00081">
    <property type="entry name" value="GDHRDH"/>
</dbReference>
<evidence type="ECO:0000313" key="2">
    <source>
        <dbReference type="EMBL" id="GAA1384729.1"/>
    </source>
</evidence>
<gene>
    <name evidence="2" type="ORF">GCM10009613_15980</name>
</gene>
<dbReference type="Proteomes" id="UP001501414">
    <property type="component" value="Unassembled WGS sequence"/>
</dbReference>
<organism evidence="2 3">
    <name type="scientific">Pseudonocardia kongjuensis</name>
    <dbReference type="NCBI Taxonomy" id="102227"/>
    <lineage>
        <taxon>Bacteria</taxon>
        <taxon>Bacillati</taxon>
        <taxon>Actinomycetota</taxon>
        <taxon>Actinomycetes</taxon>
        <taxon>Pseudonocardiales</taxon>
        <taxon>Pseudonocardiaceae</taxon>
        <taxon>Pseudonocardia</taxon>
    </lineage>
</organism>
<dbReference type="RefSeq" id="WP_344019973.1">
    <property type="nucleotide sequence ID" value="NZ_BAAAJK010000006.1"/>
</dbReference>
<dbReference type="Gene3D" id="3.40.50.720">
    <property type="entry name" value="NAD(P)-binding Rossmann-like Domain"/>
    <property type="match status" value="1"/>
</dbReference>
<dbReference type="PRINTS" id="PR00080">
    <property type="entry name" value="SDRFAMILY"/>
</dbReference>
<name>A0ABP4I8X9_9PSEU</name>
<evidence type="ECO:0000313" key="3">
    <source>
        <dbReference type="Proteomes" id="UP001501414"/>
    </source>
</evidence>
<dbReference type="InterPro" id="IPR002347">
    <property type="entry name" value="SDR_fam"/>
</dbReference>
<comment type="similarity">
    <text evidence="1">Belongs to the short-chain dehydrogenases/reductases (SDR) family.</text>
</comment>
<accession>A0ABP4I8X9</accession>
<dbReference type="PANTHER" id="PTHR42760:SF124">
    <property type="entry name" value="SHORT-CHAIN DEHYDROGENASE_REDUCTASE"/>
    <property type="match status" value="1"/>
</dbReference>
<dbReference type="Pfam" id="PF13561">
    <property type="entry name" value="adh_short_C2"/>
    <property type="match status" value="1"/>
</dbReference>
<proteinExistence type="inferred from homology"/>
<dbReference type="EMBL" id="BAAAJK010000006">
    <property type="protein sequence ID" value="GAA1384729.1"/>
    <property type="molecule type" value="Genomic_DNA"/>
</dbReference>
<sequence>MSRPTVFDLSGRIALVTGAGSGLGTEFAEALADAGADVVCADIDAGAAAATAARVEKYGRRALAVTADVSREDQVREMVAATTAEFGRLDVLVNNAGIADAHPEPVHRFSSEDWHQVIDVDLHGVFYTAKHALAVMVGQGSGKIINVASMWGLAGSSSVFPIPAYSAAKGAVVNLTRELGLEYATSGIQVNALCPGFYRTRLAGGAYDDPDFVSAITAFTPMGRIAEAEEIRGPAVFLASAASDFMTGQMLVVDGGCLAK</sequence>
<comment type="caution">
    <text evidence="2">The sequence shown here is derived from an EMBL/GenBank/DDBJ whole genome shotgun (WGS) entry which is preliminary data.</text>
</comment>
<dbReference type="NCBIfam" id="NF005559">
    <property type="entry name" value="PRK07231.1"/>
    <property type="match status" value="1"/>
</dbReference>
<dbReference type="SUPFAM" id="SSF51735">
    <property type="entry name" value="NAD(P)-binding Rossmann-fold domains"/>
    <property type="match status" value="1"/>
</dbReference>
<evidence type="ECO:0000256" key="1">
    <source>
        <dbReference type="ARBA" id="ARBA00006484"/>
    </source>
</evidence>
<reference evidence="3" key="1">
    <citation type="journal article" date="2019" name="Int. J. Syst. Evol. Microbiol.">
        <title>The Global Catalogue of Microorganisms (GCM) 10K type strain sequencing project: providing services to taxonomists for standard genome sequencing and annotation.</title>
        <authorList>
            <consortium name="The Broad Institute Genomics Platform"/>
            <consortium name="The Broad Institute Genome Sequencing Center for Infectious Disease"/>
            <person name="Wu L."/>
            <person name="Ma J."/>
        </authorList>
    </citation>
    <scope>NUCLEOTIDE SEQUENCE [LARGE SCALE GENOMIC DNA]</scope>
    <source>
        <strain evidence="3">JCM 11896</strain>
    </source>
</reference>
<dbReference type="InterPro" id="IPR036291">
    <property type="entry name" value="NAD(P)-bd_dom_sf"/>
</dbReference>
<keyword evidence="3" id="KW-1185">Reference proteome</keyword>